<dbReference type="InterPro" id="IPR027417">
    <property type="entry name" value="P-loop_NTPase"/>
</dbReference>
<evidence type="ECO:0000313" key="2">
    <source>
        <dbReference type="EMBL" id="SEO08624.1"/>
    </source>
</evidence>
<protein>
    <recommendedName>
        <fullName evidence="1">Novel STAND NTPase 3 domain-containing protein</fullName>
    </recommendedName>
</protein>
<sequence>MAYDFSTLNDKEFERLSRDILNNKFELDLQDFKGGQDQGVDLRCCSSVNLNAVVVQAKHYLKSGYKKLLADLTTKEKPKVILLNPDRYIIVTSVPLSNKYKNELFALFRPYMQTANDIFGPEDLNKYLETDAELERKWYKLWLSGTNVLQTVLRNAVLGRSAFAEQKIRKTIQLYCHSQSYDDAFDILTKHKYILITGQPGVGKTTLANFLTYHLMSKDHQLIYVDSDIKDAEELFVSDPKVKQVFYFDDFLGANYLEITNPRTSESGFVNFLERIKDTKNKYLILTTRTTIFRTAMDRYEKMKRVKVDIARKEIELGKYNELDKAKILYNHLYHANLKEAHKNEIFSKKQYWRIISHPNYNPRLVEFITEANNSSDIQENQFMAFVVNTLQYPEEVWRYAYEQQLTIEEKILLHIIYLQKANTQSFHTKEMFDIMLDYEVRAFNCQPKANPFQNACKKLLDGILKKEVTISNQSEHIEFINPSINDFLNHYFIQNEEARWKLIKGTAYIEQLEQVKQHFFVYNTSKLQSLQEETSNFARYLLEVFDYIKSLDVEVVDIQLRKCALLNELFSLNEQVAEAVDHQILTIVTTYPINSIDKDNRSYFIKLVIRAAPHSPLEAFIEKQWDEIIFQLLDTAAIEDDFEDVLNIFNEYGYVFDDFIKKPGFYDKVKGYLEFYIGWQTESWVNDDKEGILCEEDWVLSKNDVKIKRTDFLYKFAIEDDFFFEENYYKDDKLEALIERNQEYAASQAARNTLINKQSIDSGAGNFEKEIEELFTGSYDPNDPWLDAARGPQF</sequence>
<dbReference type="AlphaFoldDB" id="A0A1H8LU31"/>
<name>A0A1H8LU31_9SPHI</name>
<evidence type="ECO:0000313" key="3">
    <source>
        <dbReference type="Proteomes" id="UP000198942"/>
    </source>
</evidence>
<organism evidence="2 3">
    <name type="scientific">Mucilaginibacter gossypiicola</name>
    <dbReference type="NCBI Taxonomy" id="551995"/>
    <lineage>
        <taxon>Bacteria</taxon>
        <taxon>Pseudomonadati</taxon>
        <taxon>Bacteroidota</taxon>
        <taxon>Sphingobacteriia</taxon>
        <taxon>Sphingobacteriales</taxon>
        <taxon>Sphingobacteriaceae</taxon>
        <taxon>Mucilaginibacter</taxon>
    </lineage>
</organism>
<reference evidence="3" key="1">
    <citation type="submission" date="2016-10" db="EMBL/GenBank/DDBJ databases">
        <authorList>
            <person name="Varghese N."/>
            <person name="Submissions S."/>
        </authorList>
    </citation>
    <scope>NUCLEOTIDE SEQUENCE [LARGE SCALE GENOMIC DNA]</scope>
    <source>
        <strain evidence="3">Gh-48</strain>
    </source>
</reference>
<dbReference type="RefSeq" id="WP_091212100.1">
    <property type="nucleotide sequence ID" value="NZ_FOCL01000005.1"/>
</dbReference>
<dbReference type="EMBL" id="FOCL01000005">
    <property type="protein sequence ID" value="SEO08624.1"/>
    <property type="molecule type" value="Genomic_DNA"/>
</dbReference>
<accession>A0A1H8LU31</accession>
<dbReference type="OrthoDB" id="9806903at2"/>
<dbReference type="Pfam" id="PF20720">
    <property type="entry name" value="nSTAND3"/>
    <property type="match status" value="1"/>
</dbReference>
<gene>
    <name evidence="2" type="ORF">SAMN05192574_105250</name>
</gene>
<dbReference type="Gene3D" id="3.40.50.300">
    <property type="entry name" value="P-loop containing nucleotide triphosphate hydrolases"/>
    <property type="match status" value="1"/>
</dbReference>
<evidence type="ECO:0000259" key="1">
    <source>
        <dbReference type="Pfam" id="PF20720"/>
    </source>
</evidence>
<feature type="domain" description="Novel STAND NTPase 3" evidence="1">
    <location>
        <begin position="175"/>
        <end position="335"/>
    </location>
</feature>
<proteinExistence type="predicted"/>
<dbReference type="STRING" id="551995.SAMN05192574_105250"/>
<dbReference type="SUPFAM" id="SSF52540">
    <property type="entry name" value="P-loop containing nucleoside triphosphate hydrolases"/>
    <property type="match status" value="1"/>
</dbReference>
<dbReference type="Proteomes" id="UP000198942">
    <property type="component" value="Unassembled WGS sequence"/>
</dbReference>
<dbReference type="InterPro" id="IPR049050">
    <property type="entry name" value="nSTAND3"/>
</dbReference>
<keyword evidence="3" id="KW-1185">Reference proteome</keyword>